<organism evidence="2 3">
    <name type="scientific">Phytophthora fragariaefolia</name>
    <dbReference type="NCBI Taxonomy" id="1490495"/>
    <lineage>
        <taxon>Eukaryota</taxon>
        <taxon>Sar</taxon>
        <taxon>Stramenopiles</taxon>
        <taxon>Oomycota</taxon>
        <taxon>Peronosporomycetes</taxon>
        <taxon>Peronosporales</taxon>
        <taxon>Peronosporaceae</taxon>
        <taxon>Phytophthora</taxon>
    </lineage>
</organism>
<dbReference type="InterPro" id="IPR011990">
    <property type="entry name" value="TPR-like_helical_dom_sf"/>
</dbReference>
<evidence type="ECO:0000313" key="3">
    <source>
        <dbReference type="Proteomes" id="UP001165121"/>
    </source>
</evidence>
<feature type="chain" id="PRO_5040856082" evidence="1">
    <location>
        <begin position="26"/>
        <end position="191"/>
    </location>
</feature>
<dbReference type="OrthoDB" id="421121at2759"/>
<feature type="signal peptide" evidence="1">
    <location>
        <begin position="1"/>
        <end position="25"/>
    </location>
</feature>
<sequence>MSVSIDRWCTTLLILICGLLQYVAPSSIAEMWQTADKLWQSDDLDSAMAILQHIEALQPGDRYALVGIASIHQRRREFDRALGVLDAVLAQAPGDPKLLQMIGEIYTDMREIPKALEHLKAAERQIDAMTVDEVNELTHRMALAYHHGGDFATAEKLFGRVGEGGRSAAFYFDFGVTLEKLGKARMLFIYF</sequence>
<keyword evidence="1" id="KW-0732">Signal</keyword>
<comment type="caution">
    <text evidence="2">The sequence shown here is derived from an EMBL/GenBank/DDBJ whole genome shotgun (WGS) entry which is preliminary data.</text>
</comment>
<evidence type="ECO:0000313" key="2">
    <source>
        <dbReference type="EMBL" id="GMF54116.1"/>
    </source>
</evidence>
<accession>A0A9W6Y6T7</accession>
<protein>
    <submittedName>
        <fullName evidence="2">Unnamed protein product</fullName>
    </submittedName>
</protein>
<dbReference type="Proteomes" id="UP001165121">
    <property type="component" value="Unassembled WGS sequence"/>
</dbReference>
<dbReference type="InterPro" id="IPR019734">
    <property type="entry name" value="TPR_rpt"/>
</dbReference>
<gene>
    <name evidence="2" type="ORF">Pfra01_002249300</name>
</gene>
<dbReference type="AlphaFoldDB" id="A0A9W6Y6T7"/>
<proteinExistence type="predicted"/>
<dbReference type="Gene3D" id="1.25.40.10">
    <property type="entry name" value="Tetratricopeptide repeat domain"/>
    <property type="match status" value="1"/>
</dbReference>
<name>A0A9W6Y6T7_9STRA</name>
<dbReference type="EMBL" id="BSXT01003450">
    <property type="protein sequence ID" value="GMF54116.1"/>
    <property type="molecule type" value="Genomic_DNA"/>
</dbReference>
<reference evidence="2" key="1">
    <citation type="submission" date="2023-04" db="EMBL/GenBank/DDBJ databases">
        <title>Phytophthora fragariaefolia NBRC 109709.</title>
        <authorList>
            <person name="Ichikawa N."/>
            <person name="Sato H."/>
            <person name="Tonouchi N."/>
        </authorList>
    </citation>
    <scope>NUCLEOTIDE SEQUENCE</scope>
    <source>
        <strain evidence="2">NBRC 109709</strain>
    </source>
</reference>
<evidence type="ECO:0000256" key="1">
    <source>
        <dbReference type="SAM" id="SignalP"/>
    </source>
</evidence>
<keyword evidence="3" id="KW-1185">Reference proteome</keyword>
<dbReference type="Pfam" id="PF13176">
    <property type="entry name" value="TPR_7"/>
    <property type="match status" value="1"/>
</dbReference>
<dbReference type="SUPFAM" id="SSF48452">
    <property type="entry name" value="TPR-like"/>
    <property type="match status" value="1"/>
</dbReference>